<evidence type="ECO:0000313" key="3">
    <source>
        <dbReference type="Proteomes" id="UP000823674"/>
    </source>
</evidence>
<keyword evidence="3" id="KW-1185">Reference proteome</keyword>
<accession>A0ABQ7M8Q5</accession>
<evidence type="ECO:0000256" key="1">
    <source>
        <dbReference type="SAM" id="Phobius"/>
    </source>
</evidence>
<comment type="caution">
    <text evidence="2">The sequence shown here is derived from an EMBL/GenBank/DDBJ whole genome shotgun (WGS) entry which is preliminary data.</text>
</comment>
<reference evidence="2 3" key="1">
    <citation type="submission" date="2021-03" db="EMBL/GenBank/DDBJ databases">
        <authorList>
            <person name="King G.J."/>
            <person name="Bancroft I."/>
            <person name="Baten A."/>
            <person name="Bloomfield J."/>
            <person name="Borpatragohain P."/>
            <person name="He Z."/>
            <person name="Irish N."/>
            <person name="Irwin J."/>
            <person name="Liu K."/>
            <person name="Mauleon R.P."/>
            <person name="Moore J."/>
            <person name="Morris R."/>
            <person name="Ostergaard L."/>
            <person name="Wang B."/>
            <person name="Wells R."/>
        </authorList>
    </citation>
    <scope>NUCLEOTIDE SEQUENCE [LARGE SCALE GENOMIC DNA]</scope>
    <source>
        <strain evidence="2">R-o-18</strain>
        <tissue evidence="2">Leaf</tissue>
    </source>
</reference>
<gene>
    <name evidence="2" type="primary">A06p054250.1_BraROA</name>
    <name evidence="2" type="ORF">IGI04_025108</name>
</gene>
<keyword evidence="1" id="KW-0472">Membrane</keyword>
<evidence type="ECO:0000313" key="2">
    <source>
        <dbReference type="EMBL" id="KAG5395145.1"/>
    </source>
</evidence>
<name>A0ABQ7M8Q5_BRACM</name>
<dbReference type="Proteomes" id="UP000823674">
    <property type="component" value="Chromosome A06"/>
</dbReference>
<keyword evidence="1" id="KW-1133">Transmembrane helix</keyword>
<organism evidence="2 3">
    <name type="scientific">Brassica rapa subsp. trilocularis</name>
    <dbReference type="NCBI Taxonomy" id="1813537"/>
    <lineage>
        <taxon>Eukaryota</taxon>
        <taxon>Viridiplantae</taxon>
        <taxon>Streptophyta</taxon>
        <taxon>Embryophyta</taxon>
        <taxon>Tracheophyta</taxon>
        <taxon>Spermatophyta</taxon>
        <taxon>Magnoliopsida</taxon>
        <taxon>eudicotyledons</taxon>
        <taxon>Gunneridae</taxon>
        <taxon>Pentapetalae</taxon>
        <taxon>rosids</taxon>
        <taxon>malvids</taxon>
        <taxon>Brassicales</taxon>
        <taxon>Brassicaceae</taxon>
        <taxon>Brassiceae</taxon>
        <taxon>Brassica</taxon>
    </lineage>
</organism>
<sequence>MKLLRGISRDSAKKQRETLVTFAFRIGCTYLIDGEYAPILDMSTFWDIQQGCQFNDSQSNNMAKFLSRIGGDSNVARKIQELQNHTHTKDAELDILRFGETTRTFLKSLVFVSYYISVWILIPLQV</sequence>
<proteinExistence type="predicted"/>
<keyword evidence="1" id="KW-0812">Transmembrane</keyword>
<feature type="transmembrane region" description="Helical" evidence="1">
    <location>
        <begin position="105"/>
        <end position="122"/>
    </location>
</feature>
<dbReference type="EMBL" id="JADBGQ010000006">
    <property type="protein sequence ID" value="KAG5395145.1"/>
    <property type="molecule type" value="Genomic_DNA"/>
</dbReference>
<protein>
    <submittedName>
        <fullName evidence="2">Uncharacterized protein</fullName>
    </submittedName>
</protein>